<name>A0AB73IAQ1_9BURK</name>
<dbReference type="EMBL" id="JAURTK010000003">
    <property type="protein sequence ID" value="MDP9647108.1"/>
    <property type="molecule type" value="Genomic_DNA"/>
</dbReference>
<evidence type="ECO:0000313" key="3">
    <source>
        <dbReference type="Proteomes" id="UP001229486"/>
    </source>
</evidence>
<gene>
    <name evidence="2" type="ORF">J2793_002554</name>
</gene>
<protein>
    <recommendedName>
        <fullName evidence="4">Secreted protein</fullName>
    </recommendedName>
</protein>
<evidence type="ECO:0000256" key="1">
    <source>
        <dbReference type="SAM" id="MobiDB-lite"/>
    </source>
</evidence>
<accession>A0AB73IAQ1</accession>
<feature type="region of interest" description="Disordered" evidence="1">
    <location>
        <begin position="27"/>
        <end position="84"/>
    </location>
</feature>
<reference evidence="2" key="1">
    <citation type="submission" date="2023-07" db="EMBL/GenBank/DDBJ databases">
        <title>Sorghum-associated microbial communities from plants grown in Nebraska, USA.</title>
        <authorList>
            <person name="Schachtman D."/>
        </authorList>
    </citation>
    <scope>NUCLEOTIDE SEQUENCE</scope>
    <source>
        <strain evidence="2">DS1061</strain>
    </source>
</reference>
<comment type="caution">
    <text evidence="2">The sequence shown here is derived from an EMBL/GenBank/DDBJ whole genome shotgun (WGS) entry which is preliminary data.</text>
</comment>
<sequence length="84" mass="8933">MKIRSAEWLVAVAIVSSASVLQIREHMQPHDRAAASTSASAQAAPSTCEGSRKGVMPASCEPTRDQRPADHAPSPQRGAARIWV</sequence>
<dbReference type="AlphaFoldDB" id="A0AB73IAQ1"/>
<dbReference type="Proteomes" id="UP001229486">
    <property type="component" value="Unassembled WGS sequence"/>
</dbReference>
<feature type="compositionally biased region" description="Low complexity" evidence="1">
    <location>
        <begin position="34"/>
        <end position="46"/>
    </location>
</feature>
<evidence type="ECO:0008006" key="4">
    <source>
        <dbReference type="Google" id="ProtNLM"/>
    </source>
</evidence>
<proteinExistence type="predicted"/>
<organism evidence="2 3">
    <name type="scientific">Paraburkholderia caledonica</name>
    <dbReference type="NCBI Taxonomy" id="134536"/>
    <lineage>
        <taxon>Bacteria</taxon>
        <taxon>Pseudomonadati</taxon>
        <taxon>Pseudomonadota</taxon>
        <taxon>Betaproteobacteria</taxon>
        <taxon>Burkholderiales</taxon>
        <taxon>Burkholderiaceae</taxon>
        <taxon>Paraburkholderia</taxon>
    </lineage>
</organism>
<dbReference type="RefSeq" id="WP_392393565.1">
    <property type="nucleotide sequence ID" value="NZ_JAURTK010000003.1"/>
</dbReference>
<evidence type="ECO:0000313" key="2">
    <source>
        <dbReference type="EMBL" id="MDP9647108.1"/>
    </source>
</evidence>